<accession>A0A919D6H0</accession>
<reference evidence="1" key="1">
    <citation type="journal article" date="2014" name="Int. J. Syst. Evol. Microbiol.">
        <title>Complete genome sequence of Corynebacterium casei LMG S-19264T (=DSM 44701T), isolated from a smear-ripened cheese.</title>
        <authorList>
            <consortium name="US DOE Joint Genome Institute (JGI-PGF)"/>
            <person name="Walter F."/>
            <person name="Albersmeier A."/>
            <person name="Kalinowski J."/>
            <person name="Ruckert C."/>
        </authorList>
    </citation>
    <scope>NUCLEOTIDE SEQUENCE</scope>
    <source>
        <strain evidence="1">JCM 4714</strain>
    </source>
</reference>
<evidence type="ECO:0000313" key="1">
    <source>
        <dbReference type="EMBL" id="GHE14446.1"/>
    </source>
</evidence>
<evidence type="ECO:0008006" key="3">
    <source>
        <dbReference type="Google" id="ProtNLM"/>
    </source>
</evidence>
<dbReference type="EMBL" id="BMVG01000050">
    <property type="protein sequence ID" value="GHE14446.1"/>
    <property type="molecule type" value="Genomic_DNA"/>
</dbReference>
<dbReference type="AlphaFoldDB" id="A0A919D6H0"/>
<proteinExistence type="predicted"/>
<keyword evidence="2" id="KW-1185">Reference proteome</keyword>
<gene>
    <name evidence="1" type="ORF">GCM10010339_85160</name>
</gene>
<sequence length="171" mass="19218">MLRACETRFTDWEVPTPFTITRLVEHLSDRRNRLIHLIPTELGADRPSGIWLALPALDVVIYESRTSRTHQEHIIAHELAHMLCEHTQEAPLDRDTAGRLFPGLDPRLVQQMMGRTKYPDGDELEAEVMASVILCRMNSRPPSGTSVPDSDSRGILHRLERSFSIGGGSAV</sequence>
<comment type="caution">
    <text evidence="1">The sequence shown here is derived from an EMBL/GenBank/DDBJ whole genome shotgun (WGS) entry which is preliminary data.</text>
</comment>
<name>A0A919D6H0_9ACTN</name>
<dbReference type="Proteomes" id="UP000655443">
    <property type="component" value="Unassembled WGS sequence"/>
</dbReference>
<organism evidence="1 2">
    <name type="scientific">Streptomyces alanosinicus</name>
    <dbReference type="NCBI Taxonomy" id="68171"/>
    <lineage>
        <taxon>Bacteria</taxon>
        <taxon>Bacillati</taxon>
        <taxon>Actinomycetota</taxon>
        <taxon>Actinomycetes</taxon>
        <taxon>Kitasatosporales</taxon>
        <taxon>Streptomycetaceae</taxon>
        <taxon>Streptomyces</taxon>
    </lineage>
</organism>
<reference evidence="1" key="2">
    <citation type="submission" date="2020-09" db="EMBL/GenBank/DDBJ databases">
        <authorList>
            <person name="Sun Q."/>
            <person name="Ohkuma M."/>
        </authorList>
    </citation>
    <scope>NUCLEOTIDE SEQUENCE</scope>
    <source>
        <strain evidence="1">JCM 4714</strain>
    </source>
</reference>
<evidence type="ECO:0000313" key="2">
    <source>
        <dbReference type="Proteomes" id="UP000655443"/>
    </source>
</evidence>
<protein>
    <recommendedName>
        <fullName evidence="3">IrrE N-terminal-like domain-containing protein</fullName>
    </recommendedName>
</protein>